<sequence>MEVVRIMSIHSKTPTLAVRDPRAMAILTVNYWRNKALVPSESRIERTLLDARGRAVKQWDARLWGSLAQTLDTPASLTVVYSLTDSVLRSDSNDAGTLVALPGPGGEILFGWDSRGTCRKVEYDDLLRPVAVFEEGVDQPKNCVERMSYGRPGNGDPRCNQLGQLTRHDDPAGSVLFDSFALTGQCIENTRYFTLDAVSPDWPLSAQERQRLLEPGDGATSQWRFAALGQMLEQVDARGNRQTFGSTVDGRLREAHLQLKHQPAAQPMVSQIRYNAAGQVEQELAGNGVRTTLTYQPRNGRLATRRATTASDKLLQQLSYGYDPMGNVLSITDEALPIRYFANQRIEPISAFSYDSLYLLSEASGWEAGATNKGPASVGRIDPAAVSHYRQTFHYDDGGNLLELTHDGAQAHGRRFKPLPNSNRGLPWRNDVPPTEEQIATAFDARGNLLQLDQGRLVRWNLRNQLQSISPVERAGGDSDQENYLYDGGGQRVRKIRSLQTNARTVINEVRYLPGLELRIDGSGVVLQVIAAQTGLNDVNVLHWETSPPPGGNDRYRYTFTDHLGSASLELAEEARIISQEIYYPFGETAWNRETEVSYRTIRYSGKERDATGLYYYGYRYYMPWLHRWMNPDPAGTVDGLNLYRMVRNSPVTFFDELGTNPISKSAVKSATEIFESYRGNFDDKDRALPYKMMGDITQGVLKLKTAKASPTVIEKTKAQRFTLRHYSVYGSQGDTPPFMEIASNFSLVNKKLKTLGGKGGNTNEKDWTKAGNMGFTFFLLAINGDVNERKFLSSMTHYAEYDLEDDKALEAALGKDFDQVEFFASPDVLDPKHSSNMESVPMVKGRIKDLKAVLLGNSGISPVQVGRMDSRTLLNSLDNAFHGSLEIKIPGSVKVAKWHKKANRPGNSQ</sequence>
<dbReference type="EMBL" id="LR134318">
    <property type="protein sequence ID" value="VEF08903.1"/>
    <property type="molecule type" value="Genomic_DNA"/>
</dbReference>
<proteinExistence type="predicted"/>
<dbReference type="AlphaFoldDB" id="A0A3S4PD10"/>
<dbReference type="NCBIfam" id="TIGR03696">
    <property type="entry name" value="Rhs_assc_core"/>
    <property type="match status" value="1"/>
</dbReference>
<dbReference type="Proteomes" id="UP000281909">
    <property type="component" value="Chromosome"/>
</dbReference>
<gene>
    <name evidence="1" type="ORF">NCTC9428_01001</name>
</gene>
<organism evidence="1 2">
    <name type="scientific">Pseudomonas fluorescens</name>
    <dbReference type="NCBI Taxonomy" id="294"/>
    <lineage>
        <taxon>Bacteria</taxon>
        <taxon>Pseudomonadati</taxon>
        <taxon>Pseudomonadota</taxon>
        <taxon>Gammaproteobacteria</taxon>
        <taxon>Pseudomonadales</taxon>
        <taxon>Pseudomonadaceae</taxon>
        <taxon>Pseudomonas</taxon>
    </lineage>
</organism>
<dbReference type="InterPro" id="IPR022385">
    <property type="entry name" value="Rhs_assc_core"/>
</dbReference>
<dbReference type="InterPro" id="IPR050708">
    <property type="entry name" value="T6SS_VgrG/RHS"/>
</dbReference>
<dbReference type="PANTHER" id="PTHR32305:SF15">
    <property type="entry name" value="PROTEIN RHSA-RELATED"/>
    <property type="match status" value="1"/>
</dbReference>
<protein>
    <submittedName>
        <fullName evidence="1">Insecticidal toxin protein</fullName>
    </submittedName>
</protein>
<evidence type="ECO:0000313" key="1">
    <source>
        <dbReference type="EMBL" id="VEF08903.1"/>
    </source>
</evidence>
<dbReference type="PANTHER" id="PTHR32305">
    <property type="match status" value="1"/>
</dbReference>
<name>A0A3S4PD10_PSEFL</name>
<reference evidence="1 2" key="1">
    <citation type="submission" date="2018-12" db="EMBL/GenBank/DDBJ databases">
        <authorList>
            <consortium name="Pathogen Informatics"/>
        </authorList>
    </citation>
    <scope>NUCLEOTIDE SEQUENCE [LARGE SCALE GENOMIC DNA]</scope>
    <source>
        <strain evidence="1 2">NCTC9428</strain>
    </source>
</reference>
<dbReference type="Gene3D" id="2.180.10.10">
    <property type="entry name" value="RHS repeat-associated core"/>
    <property type="match status" value="1"/>
</dbReference>
<evidence type="ECO:0000313" key="2">
    <source>
        <dbReference type="Proteomes" id="UP000281909"/>
    </source>
</evidence>
<accession>A0A3S4PD10</accession>